<dbReference type="InterPro" id="IPR012340">
    <property type="entry name" value="NA-bd_OB-fold"/>
</dbReference>
<dbReference type="EMBL" id="KP881232">
    <property type="protein sequence ID" value="AKE44685.1"/>
    <property type="molecule type" value="Genomic_DNA"/>
</dbReference>
<dbReference type="Gene3D" id="3.90.198.10">
    <property type="entry name" value="Replication Fork Single-Stranded Dna Binding Protein"/>
    <property type="match status" value="1"/>
</dbReference>
<evidence type="ECO:0000256" key="6">
    <source>
        <dbReference type="ARBA" id="ARBA00022833"/>
    </source>
</evidence>
<dbReference type="GeneID" id="26517737"/>
<evidence type="ECO:0000256" key="2">
    <source>
        <dbReference type="ARBA" id="ARBA00022491"/>
    </source>
</evidence>
<evidence type="ECO:0000256" key="1">
    <source>
        <dbReference type="ARBA" id="ARBA00018590"/>
    </source>
</evidence>
<reference evidence="15" key="2">
    <citation type="submission" date="2015-03" db="EMBL/GenBank/DDBJ databases">
        <title>The genome and structure of Sinorhizobium meliloti phage phiM9.</title>
        <authorList>
            <person name="Johnson M.C."/>
            <person name="Tatum K.B."/>
            <person name="Lynn J.S."/>
            <person name="Brewer T.E."/>
            <person name="Washburn B.K."/>
            <person name="Stroupe M.E."/>
            <person name="Jones K.M."/>
        </authorList>
    </citation>
    <scope>NUCLEOTIDE SEQUENCE [LARGE SCALE GENOMIC DNA]</scope>
</reference>
<dbReference type="KEGG" id="vg:26517737"/>
<dbReference type="GO" id="GO:0006260">
    <property type="term" value="P:DNA replication"/>
    <property type="evidence" value="ECO:0007669"/>
    <property type="project" value="UniProtKB-KW"/>
</dbReference>
<dbReference type="RefSeq" id="YP_009189439.1">
    <property type="nucleotide sequence ID" value="NC_028676.1"/>
</dbReference>
<gene>
    <name evidence="14" type="ORF">Sm_phiM9_055</name>
</gene>
<dbReference type="InterPro" id="IPR044947">
    <property type="entry name" value="Phage_T4_Gp32_ssDNA-bd_sf"/>
</dbReference>
<evidence type="ECO:0000256" key="4">
    <source>
        <dbReference type="ARBA" id="ARBA00022723"/>
    </source>
</evidence>
<feature type="compositionally biased region" description="Basic and acidic residues" evidence="12">
    <location>
        <begin position="275"/>
        <end position="320"/>
    </location>
</feature>
<dbReference type="Proteomes" id="UP000033804">
    <property type="component" value="Segment"/>
</dbReference>
<keyword evidence="2" id="KW-0678">Repressor</keyword>
<dbReference type="Pfam" id="PF08804">
    <property type="entry name" value="gp32"/>
    <property type="match status" value="1"/>
</dbReference>
<keyword evidence="15" id="KW-1185">Reference proteome</keyword>
<organism evidence="14 15">
    <name type="scientific">Sinorhizobium phage phiM9</name>
    <dbReference type="NCBI Taxonomy" id="1636182"/>
    <lineage>
        <taxon>Viruses</taxon>
        <taxon>Duplodnaviria</taxon>
        <taxon>Heunggongvirae</taxon>
        <taxon>Uroviricota</taxon>
        <taxon>Caudoviricetes</taxon>
        <taxon>Pootjesviridae</taxon>
        <taxon>Emnonavirus</taxon>
        <taxon>Emnonavirus phiM9</taxon>
    </lineage>
</organism>
<evidence type="ECO:0000256" key="10">
    <source>
        <dbReference type="ARBA" id="ARBA00031936"/>
    </source>
</evidence>
<evidence type="ECO:0000256" key="9">
    <source>
        <dbReference type="ARBA" id="ARBA00023204"/>
    </source>
</evidence>
<evidence type="ECO:0000256" key="7">
    <source>
        <dbReference type="ARBA" id="ARBA00023109"/>
    </source>
</evidence>
<evidence type="ECO:0000259" key="13">
    <source>
        <dbReference type="Pfam" id="PF08804"/>
    </source>
</evidence>
<dbReference type="GO" id="GO:0006281">
    <property type="term" value="P:DNA repair"/>
    <property type="evidence" value="ECO:0007669"/>
    <property type="project" value="UniProtKB-KW"/>
</dbReference>
<keyword evidence="3" id="KW-0235">DNA replication</keyword>
<keyword evidence="6" id="KW-0862">Zinc</keyword>
<evidence type="ECO:0000256" key="11">
    <source>
        <dbReference type="ARBA" id="ARBA00032941"/>
    </source>
</evidence>
<dbReference type="SUPFAM" id="SSF50249">
    <property type="entry name" value="Nucleic acid-binding proteins"/>
    <property type="match status" value="1"/>
</dbReference>
<evidence type="ECO:0000256" key="5">
    <source>
        <dbReference type="ARBA" id="ARBA00022763"/>
    </source>
</evidence>
<evidence type="ECO:0000256" key="3">
    <source>
        <dbReference type="ARBA" id="ARBA00022705"/>
    </source>
</evidence>
<sequence>MAFSDLKKKAADIEAVRSRVTQNQGGGEGNGEFLQMGIDNTRNGYLRVRLMPAPEGEDAPMVTYSRFYWKNGAKAYSAYSLKNLGQQDPCQQYLSQLWDDGSEASKKLYRERKKKTTTVVNVTVLEDKVKPENNGFVGKMRVVGTIKDMIDKALNPKEDKFTGEKPESFNPFDIFGHAGGRDLIIRIVDKDGNNNYDESKWADKSTPLFGGDEAKMEEAWKKCKPLQTYFEPSKYKTYDELARILVEVVGRNDPFIRAALGDWLESNESPAQKQEAADRAEQRKTEEKREEKTETKSEEKKTEKSETPKEEKKTETKSEKEDDGFDFDFDVGDDPFSA</sequence>
<keyword evidence="5" id="KW-0227">DNA damage</keyword>
<protein>
    <recommendedName>
        <fullName evidence="1">Single-stranded DNA-binding protein</fullName>
    </recommendedName>
    <alternativeName>
        <fullName evidence="10">Gp32</fullName>
    </alternativeName>
    <alternativeName>
        <fullName evidence="11">Helix-destabilizing protein</fullName>
    </alternativeName>
</protein>
<dbReference type="GO" id="GO:0039693">
    <property type="term" value="P:viral DNA genome replication"/>
    <property type="evidence" value="ECO:0007669"/>
    <property type="project" value="UniProtKB-KW"/>
</dbReference>
<feature type="domain" description="Bacteriophage T4 Gp32 single-stranded DNA-binding" evidence="13">
    <location>
        <begin position="43"/>
        <end position="247"/>
    </location>
</feature>
<keyword evidence="7" id="KW-1194">Viral DNA replication</keyword>
<accession>A0A0F6R5S5</accession>
<dbReference type="InterPro" id="IPR012339">
    <property type="entry name" value="Phage_T4_Gp32_ssDNA-bd"/>
</dbReference>
<evidence type="ECO:0000313" key="14">
    <source>
        <dbReference type="EMBL" id="AKE44685.1"/>
    </source>
</evidence>
<keyword evidence="8 14" id="KW-0238">DNA-binding</keyword>
<keyword evidence="4" id="KW-0479">Metal-binding</keyword>
<name>A0A0F6R5S5_9CAUD</name>
<dbReference type="GO" id="GO:0003697">
    <property type="term" value="F:single-stranded DNA binding"/>
    <property type="evidence" value="ECO:0007669"/>
    <property type="project" value="InterPro"/>
</dbReference>
<evidence type="ECO:0000313" key="15">
    <source>
        <dbReference type="Proteomes" id="UP000033804"/>
    </source>
</evidence>
<dbReference type="OrthoDB" id="3870at10239"/>
<reference evidence="14 15" key="1">
    <citation type="journal article" date="2015" name="J. Virol.">
        <title>Sinorhizobium meliloti Phage ?M9 Defines a New Group of T4 Superfamily Phages with Unusual Genomic Features but a Common T=16 Capsid.</title>
        <authorList>
            <person name="Johnson M.C."/>
            <person name="Tatum K.B."/>
            <person name="Lynn J.S."/>
            <person name="Brewer T.E."/>
            <person name="Lu S."/>
            <person name="Washburn B.K."/>
            <person name="Stroupe M.E."/>
            <person name="Jones K.M."/>
        </authorList>
    </citation>
    <scope>NUCLEOTIDE SEQUENCE [LARGE SCALE GENOMIC DNA]</scope>
</reference>
<evidence type="ECO:0000256" key="12">
    <source>
        <dbReference type="SAM" id="MobiDB-lite"/>
    </source>
</evidence>
<feature type="compositionally biased region" description="Acidic residues" evidence="12">
    <location>
        <begin position="321"/>
        <end position="338"/>
    </location>
</feature>
<dbReference type="GO" id="GO:0046872">
    <property type="term" value="F:metal ion binding"/>
    <property type="evidence" value="ECO:0007669"/>
    <property type="project" value="UniProtKB-KW"/>
</dbReference>
<keyword evidence="9" id="KW-0234">DNA repair</keyword>
<feature type="region of interest" description="Disordered" evidence="12">
    <location>
        <begin position="265"/>
        <end position="338"/>
    </location>
</feature>
<proteinExistence type="predicted"/>
<evidence type="ECO:0000256" key="8">
    <source>
        <dbReference type="ARBA" id="ARBA00023125"/>
    </source>
</evidence>